<dbReference type="InterPro" id="IPR036915">
    <property type="entry name" value="Cyclin-like_sf"/>
</dbReference>
<dbReference type="FunFam" id="1.10.472.10:FF:000016">
    <property type="entry name" value="cyclin-L1 isoform X1"/>
    <property type="match status" value="1"/>
</dbReference>
<evidence type="ECO:0000259" key="4">
    <source>
        <dbReference type="SMART" id="SM00385"/>
    </source>
</evidence>
<accession>A0A2G9S1Y3</accession>
<reference evidence="6" key="1">
    <citation type="journal article" date="2017" name="Nat. Commun.">
        <title>The North American bullfrog draft genome provides insight into hormonal regulation of long noncoding RNA.</title>
        <authorList>
            <person name="Hammond S.A."/>
            <person name="Warren R.L."/>
            <person name="Vandervalk B.P."/>
            <person name="Kucuk E."/>
            <person name="Khan H."/>
            <person name="Gibb E.A."/>
            <person name="Pandoh P."/>
            <person name="Kirk H."/>
            <person name="Zhao Y."/>
            <person name="Jones M."/>
            <person name="Mungall A.J."/>
            <person name="Coope R."/>
            <person name="Pleasance S."/>
            <person name="Moore R.A."/>
            <person name="Holt R.A."/>
            <person name="Round J.M."/>
            <person name="Ohora S."/>
            <person name="Walle B.V."/>
            <person name="Veldhoen N."/>
            <person name="Helbing C.C."/>
            <person name="Birol I."/>
        </authorList>
    </citation>
    <scope>NUCLEOTIDE SEQUENCE [LARGE SCALE GENOMIC DNA]</scope>
</reference>
<evidence type="ECO:0000313" key="5">
    <source>
        <dbReference type="EMBL" id="PIO34152.1"/>
    </source>
</evidence>
<dbReference type="Gene3D" id="1.10.472.10">
    <property type="entry name" value="Cyclin-like"/>
    <property type="match status" value="2"/>
</dbReference>
<dbReference type="EMBL" id="KV927120">
    <property type="protein sequence ID" value="PIO34152.1"/>
    <property type="molecule type" value="Genomic_DNA"/>
</dbReference>
<evidence type="ECO:0000256" key="2">
    <source>
        <dbReference type="RuleBase" id="RU000383"/>
    </source>
</evidence>
<keyword evidence="1 2" id="KW-0195">Cyclin</keyword>
<gene>
    <name evidence="5" type="ORF">AB205_0079000</name>
</gene>
<dbReference type="InterPro" id="IPR006671">
    <property type="entry name" value="Cyclin_N"/>
</dbReference>
<feature type="compositionally biased region" description="Basic and acidic residues" evidence="3">
    <location>
        <begin position="355"/>
        <end position="380"/>
    </location>
</feature>
<proteinExistence type="inferred from homology"/>
<name>A0A2G9S1Y3_AQUCT</name>
<dbReference type="InterPro" id="IPR013763">
    <property type="entry name" value="Cyclin-like_dom"/>
</dbReference>
<feature type="compositionally biased region" description="Basic residues" evidence="3">
    <location>
        <begin position="391"/>
        <end position="422"/>
    </location>
</feature>
<organism evidence="5 6">
    <name type="scientific">Aquarana catesbeiana</name>
    <name type="common">American bullfrog</name>
    <name type="synonym">Rana catesbeiana</name>
    <dbReference type="NCBI Taxonomy" id="8400"/>
    <lineage>
        <taxon>Eukaryota</taxon>
        <taxon>Metazoa</taxon>
        <taxon>Chordata</taxon>
        <taxon>Craniata</taxon>
        <taxon>Vertebrata</taxon>
        <taxon>Euteleostomi</taxon>
        <taxon>Amphibia</taxon>
        <taxon>Batrachia</taxon>
        <taxon>Anura</taxon>
        <taxon>Neobatrachia</taxon>
        <taxon>Ranoidea</taxon>
        <taxon>Ranidae</taxon>
        <taxon>Aquarana</taxon>
    </lineage>
</organism>
<protein>
    <recommendedName>
        <fullName evidence="4">Cyclin-like domain-containing protein</fullName>
    </recommendedName>
</protein>
<dbReference type="SMART" id="SM00385">
    <property type="entry name" value="CYCLIN"/>
    <property type="match status" value="1"/>
</dbReference>
<dbReference type="AlphaFoldDB" id="A0A2G9S1Y3"/>
<evidence type="ECO:0000256" key="1">
    <source>
        <dbReference type="ARBA" id="ARBA00023127"/>
    </source>
</evidence>
<feature type="compositionally biased region" description="Basic and acidic residues" evidence="3">
    <location>
        <begin position="504"/>
        <end position="513"/>
    </location>
</feature>
<comment type="similarity">
    <text evidence="2">Belongs to the cyclin family.</text>
</comment>
<feature type="domain" description="Cyclin-like" evidence="4">
    <location>
        <begin position="68"/>
        <end position="170"/>
    </location>
</feature>
<feature type="compositionally biased region" description="Basic residues" evidence="3">
    <location>
        <begin position="514"/>
        <end position="531"/>
    </location>
</feature>
<feature type="region of interest" description="Disordered" evidence="3">
    <location>
        <begin position="331"/>
        <end position="531"/>
    </location>
</feature>
<dbReference type="PANTHER" id="PTHR10026">
    <property type="entry name" value="CYCLIN"/>
    <property type="match status" value="1"/>
</dbReference>
<dbReference type="InterPro" id="IPR043198">
    <property type="entry name" value="Cyclin/Ssn8"/>
</dbReference>
<feature type="compositionally biased region" description="Basic residues" evidence="3">
    <location>
        <begin position="464"/>
        <end position="475"/>
    </location>
</feature>
<dbReference type="OrthoDB" id="10264655at2759"/>
<dbReference type="GO" id="GO:0016538">
    <property type="term" value="F:cyclin-dependent protein serine/threonine kinase regulator activity"/>
    <property type="evidence" value="ECO:0007669"/>
    <property type="project" value="InterPro"/>
</dbReference>
<dbReference type="Proteomes" id="UP000228934">
    <property type="component" value="Unassembled WGS sequence"/>
</dbReference>
<evidence type="ECO:0000313" key="6">
    <source>
        <dbReference type="Proteomes" id="UP000228934"/>
    </source>
</evidence>
<feature type="compositionally biased region" description="Basic residues" evidence="3">
    <location>
        <begin position="442"/>
        <end position="456"/>
    </location>
</feature>
<sequence length="531" mass="61133">MAALPYLSAPAAPQRPNEGILIGDRLYSQVYLTIDNSIVPEERLSPTPSMLDGLDLSSETDLRVLGCELIQAAGILLRMPQVAMATGQVLFQRFFYSKSFVKHSFEIVAMACINLASKIEEAPRRIRDVINVFHHLRQLRVKRTPSPLILDQGYINTKNQVIKAERRVLKELGFCVHVKHPHKIIVMYLQVLECEKNQTLVQTAWVVHDDFREKKKTKYAESPKDLCLVPSYFGIQIPFSAPLYTFINCYCVFNKKLAVESLLKAEFHPKIPLPNKPHWFLLFGATEENMQEICVTALRLYTRKKQPNFEVLDKEVEKRKVALQEAKLKAKGLNPDGTPALSTMGGFSPASKPSTPREVKVEEKSPVLAKVKREPDEKQSLKSPYNGMRKEMKRSRSGSRSRSRTKSRSRSPRRHYNNRRSRSGTYSSRSRSRSRSHSDSPRRHHNHGSPHLKSKHRGDDLRVSNRHGHKRKKSHSPTPGKSREHGDPAKKHRHDRSHHHRDRRERSRSFERSHKSKHHSSSHSGHSRHRR</sequence>
<keyword evidence="6" id="KW-1185">Reference proteome</keyword>
<evidence type="ECO:0000256" key="3">
    <source>
        <dbReference type="SAM" id="MobiDB-lite"/>
    </source>
</evidence>
<dbReference type="PIRSF" id="PIRSF036580">
    <property type="entry name" value="Cyclin_L"/>
    <property type="match status" value="1"/>
</dbReference>
<dbReference type="Pfam" id="PF00134">
    <property type="entry name" value="Cyclin_N"/>
    <property type="match status" value="1"/>
</dbReference>
<dbReference type="GO" id="GO:0006357">
    <property type="term" value="P:regulation of transcription by RNA polymerase II"/>
    <property type="evidence" value="ECO:0007669"/>
    <property type="project" value="InterPro"/>
</dbReference>
<feature type="compositionally biased region" description="Basic residues" evidence="3">
    <location>
        <begin position="490"/>
        <end position="503"/>
    </location>
</feature>
<dbReference type="SUPFAM" id="SSF47954">
    <property type="entry name" value="Cyclin-like"/>
    <property type="match status" value="1"/>
</dbReference>